<proteinExistence type="predicted"/>
<comment type="caution">
    <text evidence="2">The sequence shown here is derived from an EMBL/GenBank/DDBJ whole genome shotgun (WGS) entry which is preliminary data.</text>
</comment>
<sequence length="72" mass="7064">MKGVGGEATTNSIPGNGNSSAATTMAVNPPPSSASTPLHKAGRNGLCVDTDAVNAQHASDGGPNDPQRRPPG</sequence>
<dbReference type="AlphaFoldDB" id="K0TIE3"/>
<accession>K0TIE3</accession>
<dbReference type="Proteomes" id="UP000266841">
    <property type="component" value="Unassembled WGS sequence"/>
</dbReference>
<feature type="region of interest" description="Disordered" evidence="1">
    <location>
        <begin position="1"/>
        <end position="72"/>
    </location>
</feature>
<keyword evidence="3" id="KW-1185">Reference proteome</keyword>
<name>K0TIE3_THAOC</name>
<evidence type="ECO:0000256" key="1">
    <source>
        <dbReference type="SAM" id="MobiDB-lite"/>
    </source>
</evidence>
<evidence type="ECO:0000313" key="2">
    <source>
        <dbReference type="EMBL" id="EJK77345.1"/>
    </source>
</evidence>
<gene>
    <name evidence="2" type="ORF">THAOC_00827</name>
</gene>
<feature type="compositionally biased region" description="Polar residues" evidence="1">
    <location>
        <begin position="8"/>
        <end position="26"/>
    </location>
</feature>
<organism evidence="2 3">
    <name type="scientific">Thalassiosira oceanica</name>
    <name type="common">Marine diatom</name>
    <dbReference type="NCBI Taxonomy" id="159749"/>
    <lineage>
        <taxon>Eukaryota</taxon>
        <taxon>Sar</taxon>
        <taxon>Stramenopiles</taxon>
        <taxon>Ochrophyta</taxon>
        <taxon>Bacillariophyta</taxon>
        <taxon>Coscinodiscophyceae</taxon>
        <taxon>Thalassiosirophycidae</taxon>
        <taxon>Thalassiosirales</taxon>
        <taxon>Thalassiosiraceae</taxon>
        <taxon>Thalassiosira</taxon>
    </lineage>
</organism>
<evidence type="ECO:0000313" key="3">
    <source>
        <dbReference type="Proteomes" id="UP000266841"/>
    </source>
</evidence>
<feature type="non-terminal residue" evidence="2">
    <location>
        <position position="72"/>
    </location>
</feature>
<dbReference type="EMBL" id="AGNL01000999">
    <property type="protein sequence ID" value="EJK77345.1"/>
    <property type="molecule type" value="Genomic_DNA"/>
</dbReference>
<protein>
    <submittedName>
        <fullName evidence="2">Uncharacterized protein</fullName>
    </submittedName>
</protein>
<reference evidence="2 3" key="1">
    <citation type="journal article" date="2012" name="Genome Biol.">
        <title>Genome and low-iron response of an oceanic diatom adapted to chronic iron limitation.</title>
        <authorList>
            <person name="Lommer M."/>
            <person name="Specht M."/>
            <person name="Roy A.S."/>
            <person name="Kraemer L."/>
            <person name="Andreson R."/>
            <person name="Gutowska M.A."/>
            <person name="Wolf J."/>
            <person name="Bergner S.V."/>
            <person name="Schilhabel M.B."/>
            <person name="Klostermeier U.C."/>
            <person name="Beiko R.G."/>
            <person name="Rosenstiel P."/>
            <person name="Hippler M."/>
            <person name="Laroche J."/>
        </authorList>
    </citation>
    <scope>NUCLEOTIDE SEQUENCE [LARGE SCALE GENOMIC DNA]</scope>
    <source>
        <strain evidence="2 3">CCMP1005</strain>
    </source>
</reference>